<feature type="compositionally biased region" description="Basic residues" evidence="1">
    <location>
        <begin position="161"/>
        <end position="170"/>
    </location>
</feature>
<feature type="compositionally biased region" description="Polar residues" evidence="1">
    <location>
        <begin position="478"/>
        <end position="493"/>
    </location>
</feature>
<organism evidence="2">
    <name type="scientific">Percolomonas cosmopolitus</name>
    <dbReference type="NCBI Taxonomy" id="63605"/>
    <lineage>
        <taxon>Eukaryota</taxon>
        <taxon>Discoba</taxon>
        <taxon>Heterolobosea</taxon>
        <taxon>Tetramitia</taxon>
        <taxon>Eutetramitia</taxon>
        <taxon>Percolomonadidae</taxon>
        <taxon>Percolomonas</taxon>
    </lineage>
</organism>
<name>A0A7S1KRV2_9EUKA</name>
<feature type="region of interest" description="Disordered" evidence="1">
    <location>
        <begin position="137"/>
        <end position="201"/>
    </location>
</feature>
<feature type="compositionally biased region" description="Polar residues" evidence="1">
    <location>
        <begin position="277"/>
        <end position="288"/>
    </location>
</feature>
<dbReference type="EMBL" id="HBGD01008032">
    <property type="protein sequence ID" value="CAD9083376.1"/>
    <property type="molecule type" value="Transcribed_RNA"/>
</dbReference>
<reference evidence="2" key="1">
    <citation type="submission" date="2021-01" db="EMBL/GenBank/DDBJ databases">
        <authorList>
            <person name="Corre E."/>
            <person name="Pelletier E."/>
            <person name="Niang G."/>
            <person name="Scheremetjew M."/>
            <person name="Finn R."/>
            <person name="Kale V."/>
            <person name="Holt S."/>
            <person name="Cochrane G."/>
            <person name="Meng A."/>
            <person name="Brown T."/>
            <person name="Cohen L."/>
        </authorList>
    </citation>
    <scope>NUCLEOTIDE SEQUENCE</scope>
    <source>
        <strain evidence="2">WS</strain>
    </source>
</reference>
<evidence type="ECO:0000313" key="2">
    <source>
        <dbReference type="EMBL" id="CAD9083376.1"/>
    </source>
</evidence>
<feature type="compositionally biased region" description="Basic and acidic residues" evidence="1">
    <location>
        <begin position="171"/>
        <end position="180"/>
    </location>
</feature>
<evidence type="ECO:0000256" key="1">
    <source>
        <dbReference type="SAM" id="MobiDB-lite"/>
    </source>
</evidence>
<gene>
    <name evidence="2" type="ORF">PCOS0759_LOCUS6630</name>
</gene>
<protein>
    <submittedName>
        <fullName evidence="2">Uncharacterized protein</fullName>
    </submittedName>
</protein>
<feature type="compositionally biased region" description="Polar residues" evidence="1">
    <location>
        <begin position="339"/>
        <end position="348"/>
    </location>
</feature>
<feature type="region of interest" description="Disordered" evidence="1">
    <location>
        <begin position="327"/>
        <end position="348"/>
    </location>
</feature>
<feature type="region of interest" description="Disordered" evidence="1">
    <location>
        <begin position="273"/>
        <end position="302"/>
    </location>
</feature>
<feature type="region of interest" description="Disordered" evidence="1">
    <location>
        <begin position="364"/>
        <end position="434"/>
    </location>
</feature>
<feature type="compositionally biased region" description="Basic and acidic residues" evidence="1">
    <location>
        <begin position="589"/>
        <end position="598"/>
    </location>
</feature>
<accession>A0A7S1KRV2</accession>
<feature type="compositionally biased region" description="Basic residues" evidence="1">
    <location>
        <begin position="364"/>
        <end position="375"/>
    </location>
</feature>
<feature type="region of interest" description="Disordered" evidence="1">
    <location>
        <begin position="473"/>
        <end position="508"/>
    </location>
</feature>
<proteinExistence type="predicted"/>
<dbReference type="AlphaFoldDB" id="A0A7S1KRV2"/>
<sequence>MSDHPSGTYGSQPLHNQPMSIVQTSSQYDGVDTAELPSIASISVVANQNGDSASDDYYTNSRNVSAASDAFSNSIRINGARQYSTTATDVHHQRFHQISAIGLQKRRQNALRKRRYQTSAKDAENEVEVHNFVLSGARQHQERPPHQSAASTLDKEASLHTSKKSRKRRAPQNDENDRQTRKNRRDGTIQGTKRVESPSFKHISTSVDFSALNRRNGEHTSKSVASLRESWNGATAECQGISTGATWFPSMAEESHALERGIRDRAHTAMPPFRANANRQGKRNPQQQKRSKAIGNQPLPVRSHKNARFHPLLGELTHKKIRRKKTMVSAMDDDELTDTTRATSPGSRSLFSSLHAYQRHSKVFHSTIHHKKIVSRRQNAPERESQTATGARSPQKKSFHVDESTMPTRSRTADPVLSQSHHHRYAPTLENDDEFDVNDKSAILRMHQMHEQQMREKQAKVARKRRNQTSHFVEDFHQSQTNDSTSQNGSQASRAVASHHPHSVTFQEPSHQFASRNYDANETVPGSYLDQLHQHYSKQKPVLHSEQVYSFMDTGAISPDLSHDSMSMLSREENVGTSMKILPSHVLDEPSPDAHHVLDSTVQDRPSKNRKSSKAPRMDAFQSPAYHEKILFESHNKRFHITPSEYFSTLRPYASKSPIIWQNPSLKKIHEYRLSTPPLHSRRDFENDPKGAKKSQSHLIQRKMRLQRAKKSFWRCIDRVVMVNRWRLSKGKPTNGKEQQKLKVVWEDVHWLPEVRCV</sequence>
<feature type="region of interest" description="Disordered" evidence="1">
    <location>
        <begin position="589"/>
        <end position="620"/>
    </location>
</feature>